<gene>
    <name evidence="6" type="ORF">BC739_004317</name>
</gene>
<keyword evidence="2 4" id="KW-0238">DNA-binding</keyword>
<comment type="caution">
    <text evidence="6">The sequence shown here is derived from an EMBL/GenBank/DDBJ whole genome shotgun (WGS) entry which is preliminary data.</text>
</comment>
<dbReference type="PROSITE" id="PS50977">
    <property type="entry name" value="HTH_TETR_2"/>
    <property type="match status" value="1"/>
</dbReference>
<dbReference type="SUPFAM" id="SSF46689">
    <property type="entry name" value="Homeodomain-like"/>
    <property type="match status" value="1"/>
</dbReference>
<dbReference type="Proteomes" id="UP000517916">
    <property type="component" value="Unassembled WGS sequence"/>
</dbReference>
<evidence type="ECO:0000259" key="5">
    <source>
        <dbReference type="PROSITE" id="PS50977"/>
    </source>
</evidence>
<proteinExistence type="predicted"/>
<dbReference type="RefSeq" id="WP_182838195.1">
    <property type="nucleotide sequence ID" value="NZ_BAAABQ010000057.1"/>
</dbReference>
<keyword evidence="7" id="KW-1185">Reference proteome</keyword>
<dbReference type="InterPro" id="IPR001647">
    <property type="entry name" value="HTH_TetR"/>
</dbReference>
<evidence type="ECO:0000256" key="1">
    <source>
        <dbReference type="ARBA" id="ARBA00023015"/>
    </source>
</evidence>
<sequence length="202" mass="22172">MTTTRSQRRTQAERRAATRQALLEATIDCLCEHGYPNLTGAQISARAGVTRGAQAYYFTTKVELVIAALEYAMERMITSFRTDPPRLETESATAMALVDRVWALHESPAFTAAAEVAFAARTDEELREKVGTLNRRLVSALTELVQQQLPGLTEHGEAYAVMLTALAAVRGVLVMGVVSDAQTIESLWLTVRGQLEKLISTM</sequence>
<feature type="domain" description="HTH tetR-type" evidence="5">
    <location>
        <begin position="16"/>
        <end position="76"/>
    </location>
</feature>
<reference evidence="6 7" key="1">
    <citation type="submission" date="2020-08" db="EMBL/GenBank/DDBJ databases">
        <title>Genomic Encyclopedia of Archaeal and Bacterial Type Strains, Phase II (KMG-II): from individual species to whole genera.</title>
        <authorList>
            <person name="Goeker M."/>
        </authorList>
    </citation>
    <scope>NUCLEOTIDE SEQUENCE [LARGE SCALE GENOMIC DNA]</scope>
    <source>
        <strain evidence="6 7">DSM 43850</strain>
    </source>
</reference>
<dbReference type="PRINTS" id="PR00455">
    <property type="entry name" value="HTHTETR"/>
</dbReference>
<evidence type="ECO:0000256" key="4">
    <source>
        <dbReference type="PROSITE-ProRule" id="PRU00335"/>
    </source>
</evidence>
<evidence type="ECO:0000256" key="3">
    <source>
        <dbReference type="ARBA" id="ARBA00023163"/>
    </source>
</evidence>
<dbReference type="EMBL" id="JACJID010000003">
    <property type="protein sequence ID" value="MBA8927111.1"/>
    <property type="molecule type" value="Genomic_DNA"/>
</dbReference>
<accession>A0ABR6BKC2</accession>
<protein>
    <submittedName>
        <fullName evidence="6">AcrR family transcriptional regulator</fullName>
    </submittedName>
</protein>
<dbReference type="PANTHER" id="PTHR30055:SF234">
    <property type="entry name" value="HTH-TYPE TRANSCRIPTIONAL REGULATOR BETI"/>
    <property type="match status" value="1"/>
</dbReference>
<evidence type="ECO:0000313" key="6">
    <source>
        <dbReference type="EMBL" id="MBA8927111.1"/>
    </source>
</evidence>
<keyword evidence="3" id="KW-0804">Transcription</keyword>
<dbReference type="Gene3D" id="1.10.357.10">
    <property type="entry name" value="Tetracycline Repressor, domain 2"/>
    <property type="match status" value="1"/>
</dbReference>
<evidence type="ECO:0000313" key="7">
    <source>
        <dbReference type="Proteomes" id="UP000517916"/>
    </source>
</evidence>
<evidence type="ECO:0000256" key="2">
    <source>
        <dbReference type="ARBA" id="ARBA00023125"/>
    </source>
</evidence>
<feature type="DNA-binding region" description="H-T-H motif" evidence="4">
    <location>
        <begin position="39"/>
        <end position="58"/>
    </location>
</feature>
<dbReference type="Pfam" id="PF00440">
    <property type="entry name" value="TetR_N"/>
    <property type="match status" value="1"/>
</dbReference>
<organism evidence="6 7">
    <name type="scientific">Kutzneria viridogrisea</name>
    <dbReference type="NCBI Taxonomy" id="47990"/>
    <lineage>
        <taxon>Bacteria</taxon>
        <taxon>Bacillati</taxon>
        <taxon>Actinomycetota</taxon>
        <taxon>Actinomycetes</taxon>
        <taxon>Pseudonocardiales</taxon>
        <taxon>Pseudonocardiaceae</taxon>
        <taxon>Kutzneria</taxon>
    </lineage>
</organism>
<dbReference type="InterPro" id="IPR050109">
    <property type="entry name" value="HTH-type_TetR-like_transc_reg"/>
</dbReference>
<keyword evidence="1" id="KW-0805">Transcription regulation</keyword>
<name>A0ABR6BKC2_9PSEU</name>
<dbReference type="InterPro" id="IPR009057">
    <property type="entry name" value="Homeodomain-like_sf"/>
</dbReference>
<dbReference type="PANTHER" id="PTHR30055">
    <property type="entry name" value="HTH-TYPE TRANSCRIPTIONAL REGULATOR RUTR"/>
    <property type="match status" value="1"/>
</dbReference>